<organism evidence="1 2">
    <name type="scientific">Nonomuraea fuscirosea</name>
    <dbReference type="NCBI Taxonomy" id="1291556"/>
    <lineage>
        <taxon>Bacteria</taxon>
        <taxon>Bacillati</taxon>
        <taxon>Actinomycetota</taxon>
        <taxon>Actinomycetes</taxon>
        <taxon>Streptosporangiales</taxon>
        <taxon>Streptosporangiaceae</taxon>
        <taxon>Nonomuraea</taxon>
    </lineage>
</organism>
<protein>
    <submittedName>
        <fullName evidence="1">Uncharacterized protein</fullName>
    </submittedName>
</protein>
<name>A0A2T0MSL6_9ACTN</name>
<proteinExistence type="predicted"/>
<comment type="caution">
    <text evidence="1">The sequence shown here is derived from an EMBL/GenBank/DDBJ whole genome shotgun (WGS) entry which is preliminary data.</text>
</comment>
<sequence>MKLTRFGFGAGVEALVPDVHEAHRRCIAALVNGSNASIEVAELAQRIDSPKLVVQQLVLDLQDKNLLSVTRSLVGMRVNRISPTLRRLLD</sequence>
<dbReference type="EMBL" id="PVNG01000015">
    <property type="protein sequence ID" value="PRX61423.1"/>
    <property type="molecule type" value="Genomic_DNA"/>
</dbReference>
<keyword evidence="2" id="KW-1185">Reference proteome</keyword>
<dbReference type="AlphaFoldDB" id="A0A2T0MSL6"/>
<evidence type="ECO:0000313" key="1">
    <source>
        <dbReference type="EMBL" id="PRX61423.1"/>
    </source>
</evidence>
<evidence type="ECO:0000313" key="2">
    <source>
        <dbReference type="Proteomes" id="UP000238312"/>
    </source>
</evidence>
<gene>
    <name evidence="1" type="ORF">B0I32_115278</name>
</gene>
<dbReference type="Proteomes" id="UP000238312">
    <property type="component" value="Unassembled WGS sequence"/>
</dbReference>
<reference evidence="1 2" key="1">
    <citation type="submission" date="2018-03" db="EMBL/GenBank/DDBJ databases">
        <title>Genomic Encyclopedia of Type Strains, Phase III (KMG-III): the genomes of soil and plant-associated and newly described type strains.</title>
        <authorList>
            <person name="Whitman W."/>
        </authorList>
    </citation>
    <scope>NUCLEOTIDE SEQUENCE [LARGE SCALE GENOMIC DNA]</scope>
    <source>
        <strain evidence="1 2">CGMCC 4.7104</strain>
    </source>
</reference>
<accession>A0A2T0MSL6</accession>